<accession>A0A7X1NXP1</accession>
<dbReference type="Pfam" id="PF02899">
    <property type="entry name" value="Phage_int_SAM_1"/>
    <property type="match status" value="1"/>
</dbReference>
<dbReference type="InterPro" id="IPR004107">
    <property type="entry name" value="Integrase_SAM-like_N"/>
</dbReference>
<evidence type="ECO:0000256" key="2">
    <source>
        <dbReference type="ARBA" id="ARBA00023125"/>
    </source>
</evidence>
<dbReference type="InterPro" id="IPR010998">
    <property type="entry name" value="Integrase_recombinase_N"/>
</dbReference>
<name>A0A7X1NXP1_9DEIO</name>
<keyword evidence="1" id="KW-0229">DNA integration</keyword>
<dbReference type="InterPro" id="IPR011010">
    <property type="entry name" value="DNA_brk_join_enz"/>
</dbReference>
<dbReference type="CDD" id="cd00397">
    <property type="entry name" value="DNA_BRE_C"/>
    <property type="match status" value="1"/>
</dbReference>
<keyword evidence="2" id="KW-0238">DNA-binding</keyword>
<dbReference type="GO" id="GO:0006310">
    <property type="term" value="P:DNA recombination"/>
    <property type="evidence" value="ECO:0007669"/>
    <property type="project" value="UniProtKB-KW"/>
</dbReference>
<evidence type="ECO:0000256" key="3">
    <source>
        <dbReference type="ARBA" id="ARBA00023172"/>
    </source>
</evidence>
<evidence type="ECO:0000313" key="5">
    <source>
        <dbReference type="EMBL" id="MPY67717.1"/>
    </source>
</evidence>
<dbReference type="SUPFAM" id="SSF56349">
    <property type="entry name" value="DNA breaking-rejoining enzymes"/>
    <property type="match status" value="1"/>
</dbReference>
<evidence type="ECO:0000259" key="4">
    <source>
        <dbReference type="PROSITE" id="PS51898"/>
    </source>
</evidence>
<protein>
    <submittedName>
        <fullName evidence="5">Tyrosine-type recombinase/integrase</fullName>
    </submittedName>
</protein>
<dbReference type="InterPro" id="IPR002104">
    <property type="entry name" value="Integrase_catalytic"/>
</dbReference>
<comment type="caution">
    <text evidence="5">The sequence shown here is derived from an EMBL/GenBank/DDBJ whole genome shotgun (WGS) entry which is preliminary data.</text>
</comment>
<evidence type="ECO:0000256" key="1">
    <source>
        <dbReference type="ARBA" id="ARBA00022908"/>
    </source>
</evidence>
<organism evidence="5 6">
    <name type="scientific">Deinococcus terrestris</name>
    <dbReference type="NCBI Taxonomy" id="2651870"/>
    <lineage>
        <taxon>Bacteria</taxon>
        <taxon>Thermotogati</taxon>
        <taxon>Deinococcota</taxon>
        <taxon>Deinococci</taxon>
        <taxon>Deinococcales</taxon>
        <taxon>Deinococcaceae</taxon>
        <taxon>Deinococcus</taxon>
    </lineage>
</organism>
<dbReference type="AlphaFoldDB" id="A0A7X1NXP1"/>
<dbReference type="Proteomes" id="UP000484842">
    <property type="component" value="Unassembled WGS sequence"/>
</dbReference>
<dbReference type="PROSITE" id="PS51898">
    <property type="entry name" value="TYR_RECOMBINASE"/>
    <property type="match status" value="1"/>
</dbReference>
<evidence type="ECO:0000313" key="6">
    <source>
        <dbReference type="Proteomes" id="UP000484842"/>
    </source>
</evidence>
<dbReference type="GO" id="GO:0003677">
    <property type="term" value="F:DNA binding"/>
    <property type="evidence" value="ECO:0007669"/>
    <property type="project" value="UniProtKB-KW"/>
</dbReference>
<dbReference type="InterPro" id="IPR050090">
    <property type="entry name" value="Tyrosine_recombinase_XerCD"/>
</dbReference>
<dbReference type="EMBL" id="WBSL01000008">
    <property type="protein sequence ID" value="MPY67717.1"/>
    <property type="molecule type" value="Genomic_DNA"/>
</dbReference>
<sequence>MSLNCRSRSPAKVMNECRPELSLYSAERLISSRTLRTIDDARPSMVPWYLSRKLSYSGAMTSFEIMVARLDLVGTAQRVATMDLNDRKRLVLRTVQEHDLEGLWELVRSYLVLHGRRGTKISPATLRKYKACLRAYWTWADEHGVSLTRPHPDSGHAFLRHLEAQGMVKASVGGYLAACRALYETLHWSGIREDDPFKLTRPTQDPRSPLLKGKPYTLEEIERLLAVADAEGAVVITLGADCGLRNAEIASLRRKDVHLHLDPPTVLVQGKGAKTREVVLSRRAEAALRGWLDQTAHLPHPLVLIANSTDRVQDIVRRMCARAGVPWEKRKVHGLRRTAGTRAYTESRDLLDTRDFLGHSQAATTEVYIHYARAQDKAVNRDW</sequence>
<dbReference type="Gene3D" id="1.10.443.10">
    <property type="entry name" value="Intergrase catalytic core"/>
    <property type="match status" value="1"/>
</dbReference>
<dbReference type="Gene3D" id="1.10.150.130">
    <property type="match status" value="1"/>
</dbReference>
<gene>
    <name evidence="5" type="ORF">F8S09_13675</name>
</gene>
<dbReference type="PANTHER" id="PTHR30349:SF81">
    <property type="entry name" value="TYROSINE RECOMBINASE XERC"/>
    <property type="match status" value="1"/>
</dbReference>
<keyword evidence="3" id="KW-0233">DNA recombination</keyword>
<dbReference type="Pfam" id="PF00589">
    <property type="entry name" value="Phage_integrase"/>
    <property type="match status" value="1"/>
</dbReference>
<feature type="domain" description="Tyr recombinase" evidence="4">
    <location>
        <begin position="211"/>
        <end position="381"/>
    </location>
</feature>
<dbReference type="PANTHER" id="PTHR30349">
    <property type="entry name" value="PHAGE INTEGRASE-RELATED"/>
    <property type="match status" value="1"/>
</dbReference>
<reference evidence="5 6" key="1">
    <citation type="submission" date="2019-10" db="EMBL/GenBank/DDBJ databases">
        <title>Deinococcus sp. isolated from soil.</title>
        <authorList>
            <person name="Li Y."/>
            <person name="Wang J."/>
        </authorList>
    </citation>
    <scope>NUCLEOTIDE SEQUENCE [LARGE SCALE GENOMIC DNA]</scope>
    <source>
        <strain evidence="5 6">SDU3-2</strain>
    </source>
</reference>
<proteinExistence type="predicted"/>
<dbReference type="GO" id="GO:0015074">
    <property type="term" value="P:DNA integration"/>
    <property type="evidence" value="ECO:0007669"/>
    <property type="project" value="UniProtKB-KW"/>
</dbReference>
<keyword evidence="6" id="KW-1185">Reference proteome</keyword>
<dbReference type="InterPro" id="IPR013762">
    <property type="entry name" value="Integrase-like_cat_sf"/>
</dbReference>